<comment type="caution">
    <text evidence="1">The sequence shown here is derived from an EMBL/GenBank/DDBJ whole genome shotgun (WGS) entry which is preliminary data.</text>
</comment>
<gene>
    <name evidence="1" type="ORF">GL284_02505</name>
</gene>
<proteinExistence type="predicted"/>
<evidence type="ECO:0000313" key="2">
    <source>
        <dbReference type="Proteomes" id="UP000478740"/>
    </source>
</evidence>
<keyword evidence="2" id="KW-1185">Reference proteome</keyword>
<dbReference type="EMBL" id="WMII01000002">
    <property type="protein sequence ID" value="MTH63136.1"/>
    <property type="molecule type" value="Genomic_DNA"/>
</dbReference>
<dbReference type="SUPFAM" id="SSF52540">
    <property type="entry name" value="P-loop containing nucleoside triphosphate hydrolases"/>
    <property type="match status" value="1"/>
</dbReference>
<organism evidence="1 2">
    <name type="scientific">Paracoccus shanxieyensis</name>
    <dbReference type="NCBI Taxonomy" id="2675752"/>
    <lineage>
        <taxon>Bacteria</taxon>
        <taxon>Pseudomonadati</taxon>
        <taxon>Pseudomonadota</taxon>
        <taxon>Alphaproteobacteria</taxon>
        <taxon>Rhodobacterales</taxon>
        <taxon>Paracoccaceae</taxon>
        <taxon>Paracoccus</taxon>
    </lineage>
</organism>
<reference evidence="1 2" key="1">
    <citation type="submission" date="2019-11" db="EMBL/GenBank/DDBJ databases">
        <authorList>
            <person name="Dong K."/>
        </authorList>
    </citation>
    <scope>NUCLEOTIDE SEQUENCE [LARGE SCALE GENOMIC DNA]</scope>
    <source>
        <strain evidence="1 2">DK608</strain>
    </source>
</reference>
<dbReference type="AlphaFoldDB" id="A0A6L6IRN2"/>
<sequence>MLNIHLGAHKTASTHLQYSLRLVRDELRGHGLAFIDPSLLRSEPVRLSNVLSHEPGSTTEAACMQELDRMRGDCPDLLLSEENILGGTHRQNMFSRKGQIYPDAAPRLARVIDLLGGGPATVFLALRDPAEFHTSAFALQLNMGNEIEMRPYLAGRDPARSFWAELVARLAALDQVQHLLIWRYEDYAVLRPRLLARLLPEGTAELVPEPPPSNESLTQQGYDWFLRRAMSDSEIDLRVLVRRARNRFPRSAGHTRLRLLDEAVHARSASAYAADIEAIRLLPKVQFLLP</sequence>
<dbReference type="RefSeq" id="WP_155043080.1">
    <property type="nucleotide sequence ID" value="NZ_WMIH01000005.1"/>
</dbReference>
<dbReference type="InterPro" id="IPR027417">
    <property type="entry name" value="P-loop_NTPase"/>
</dbReference>
<name>A0A6L6IRN2_9RHOB</name>
<accession>A0A6L6IRN2</accession>
<protein>
    <recommendedName>
        <fullName evidence="3">Sulfotransferase family protein</fullName>
    </recommendedName>
</protein>
<evidence type="ECO:0008006" key="3">
    <source>
        <dbReference type="Google" id="ProtNLM"/>
    </source>
</evidence>
<dbReference type="Proteomes" id="UP000478740">
    <property type="component" value="Unassembled WGS sequence"/>
</dbReference>
<evidence type="ECO:0000313" key="1">
    <source>
        <dbReference type="EMBL" id="MTH63136.1"/>
    </source>
</evidence>